<dbReference type="EMBL" id="JAUPEV010000001">
    <property type="protein sequence ID" value="MDO7252411.1"/>
    <property type="molecule type" value="Genomic_DNA"/>
</dbReference>
<feature type="domain" description="Type II secretion system protein GspF" evidence="8">
    <location>
        <begin position="274"/>
        <end position="387"/>
    </location>
</feature>
<evidence type="ECO:0000313" key="12">
    <source>
        <dbReference type="Proteomes" id="UP001240777"/>
    </source>
</evidence>
<dbReference type="PANTHER" id="PTHR30012:SF0">
    <property type="entry name" value="TYPE II SECRETION SYSTEM PROTEIN F-RELATED"/>
    <property type="match status" value="1"/>
</dbReference>
<comment type="similarity">
    <text evidence="2">Belongs to the GSP F family.</text>
</comment>
<protein>
    <submittedName>
        <fullName evidence="10">Type II secretion system F family protein</fullName>
    </submittedName>
</protein>
<reference evidence="10 12" key="1">
    <citation type="submission" date="2023-07" db="EMBL/GenBank/DDBJ databases">
        <title>Unpublished Manusciprt.</title>
        <authorList>
            <person name="Aydin F."/>
            <person name="Tarhane S."/>
            <person name="Saticioglu I.B."/>
            <person name="Karakaya E."/>
            <person name="Abay S."/>
            <person name="Guran O."/>
            <person name="Bozkurt E."/>
            <person name="Uzum N."/>
            <person name="Olgun K."/>
            <person name="Jablonski D."/>
        </authorList>
    </citation>
    <scope>NUCLEOTIDE SEQUENCE</scope>
    <source>
        <strain evidence="12">faydin-H75</strain>
        <strain evidence="10">Faydin-H76</strain>
    </source>
</reference>
<organism evidence="10 11">
    <name type="scientific">Helicobacter cappadocius</name>
    <dbReference type="NCBI Taxonomy" id="3063998"/>
    <lineage>
        <taxon>Bacteria</taxon>
        <taxon>Pseudomonadati</taxon>
        <taxon>Campylobacterota</taxon>
        <taxon>Epsilonproteobacteria</taxon>
        <taxon>Campylobacterales</taxon>
        <taxon>Helicobacteraceae</taxon>
        <taxon>Helicobacter</taxon>
    </lineage>
</organism>
<comment type="subcellular location">
    <subcellularLocation>
        <location evidence="1">Cell membrane</location>
        <topology evidence="1">Multi-pass membrane protein</topology>
    </subcellularLocation>
</comment>
<evidence type="ECO:0000313" key="9">
    <source>
        <dbReference type="EMBL" id="MDO7252411.1"/>
    </source>
</evidence>
<reference evidence="9 11" key="3">
    <citation type="journal article" date="2024" name="Syst. Appl. Microbiol.">
        <title>Helicobacter cappadocius sp. nov., from lizards: The first psychrotrophic Helicobacter species.</title>
        <authorList>
            <person name="Aydin F."/>
            <person name="Tarhane S."/>
            <person name="Karakaya E."/>
            <person name="Abay S."/>
            <person name="Kayman T."/>
            <person name="Guran O."/>
            <person name="Bozkurt E."/>
            <person name="Uzum N."/>
            <person name="Avci A."/>
            <person name="Olgun K."/>
            <person name="Jablonski D."/>
            <person name="Guran C."/>
            <person name="Burcin Saticioglu I."/>
        </authorList>
    </citation>
    <scope>NUCLEOTIDE SEQUENCE [LARGE SCALE GENOMIC DNA]</scope>
    <source>
        <strain evidence="9">Faydin-H75</strain>
        <strain evidence="11">faydin-H76</strain>
    </source>
</reference>
<feature type="domain" description="Type II secretion system protein GspF" evidence="8">
    <location>
        <begin position="63"/>
        <end position="182"/>
    </location>
</feature>
<dbReference type="PANTHER" id="PTHR30012">
    <property type="entry name" value="GENERAL SECRETION PATHWAY PROTEIN"/>
    <property type="match status" value="1"/>
</dbReference>
<evidence type="ECO:0000256" key="6">
    <source>
        <dbReference type="ARBA" id="ARBA00023136"/>
    </source>
</evidence>
<gene>
    <name evidence="9" type="ORF">Q5I04_00560</name>
    <name evidence="10" type="ORF">Q5I06_00560</name>
</gene>
<evidence type="ECO:0000259" key="8">
    <source>
        <dbReference type="Pfam" id="PF00482"/>
    </source>
</evidence>
<dbReference type="InterPro" id="IPR042094">
    <property type="entry name" value="T2SS_GspF_sf"/>
</dbReference>
<evidence type="ECO:0000256" key="1">
    <source>
        <dbReference type="ARBA" id="ARBA00004651"/>
    </source>
</evidence>
<evidence type="ECO:0000256" key="7">
    <source>
        <dbReference type="SAM" id="Phobius"/>
    </source>
</evidence>
<evidence type="ECO:0000256" key="3">
    <source>
        <dbReference type="ARBA" id="ARBA00022475"/>
    </source>
</evidence>
<evidence type="ECO:0000313" key="11">
    <source>
        <dbReference type="Proteomes" id="UP001177258"/>
    </source>
</evidence>
<feature type="transmembrane region" description="Helical" evidence="7">
    <location>
        <begin position="368"/>
        <end position="389"/>
    </location>
</feature>
<feature type="transmembrane region" description="Helical" evidence="7">
    <location>
        <begin position="214"/>
        <end position="232"/>
    </location>
</feature>
<feature type="transmembrane region" description="Helical" evidence="7">
    <location>
        <begin position="161"/>
        <end position="180"/>
    </location>
</feature>
<keyword evidence="4 7" id="KW-0812">Transmembrane</keyword>
<proteinExistence type="inferred from homology"/>
<evidence type="ECO:0000313" key="10">
    <source>
        <dbReference type="EMBL" id="MDP2538278.1"/>
    </source>
</evidence>
<dbReference type="RefSeq" id="WP_305516253.1">
    <property type="nucleotide sequence ID" value="NZ_JAUPEV010000001.1"/>
</dbReference>
<accession>A0AA90PXA2</accession>
<dbReference type="AlphaFoldDB" id="A0AA90PXA2"/>
<dbReference type="Proteomes" id="UP001240777">
    <property type="component" value="Unassembled WGS sequence"/>
</dbReference>
<dbReference type="EMBL" id="JAUYZK010000001">
    <property type="protein sequence ID" value="MDP2538278.1"/>
    <property type="molecule type" value="Genomic_DNA"/>
</dbReference>
<dbReference type="InterPro" id="IPR003004">
    <property type="entry name" value="GspF/PilC"/>
</dbReference>
<keyword evidence="12" id="KW-1185">Reference proteome</keyword>
<evidence type="ECO:0000256" key="4">
    <source>
        <dbReference type="ARBA" id="ARBA00022692"/>
    </source>
</evidence>
<keyword evidence="5 7" id="KW-1133">Transmembrane helix</keyword>
<dbReference type="GO" id="GO:0005886">
    <property type="term" value="C:plasma membrane"/>
    <property type="evidence" value="ECO:0007669"/>
    <property type="project" value="UniProtKB-SubCell"/>
</dbReference>
<evidence type="ECO:0000256" key="2">
    <source>
        <dbReference type="ARBA" id="ARBA00005745"/>
    </source>
</evidence>
<sequence length="396" mass="45294">MKFKISGIRNSKHINKTIKADTIKRAHHKAQTLGIMPIEITPIESFCIKSLFSYDQELLLSFQQISFMFKSAIAIDEIIQQCIMSSSHPKIKSMYEDILKSLLQGSSLSSAFSKFSFIIGDLRVAMIGIGESSGNLSEVFEILAQEITQKQKELIEFKKKLFYPCLVFICTFLAFGFLNARVLPEFVKLFEEMSVQLPFCTKALIFSGEFFSKWGIPVLFLMIGMGFFVKKLPRKSKVFREKSHQYFLKVPILGKILLHRDLYRYFLGFYFCEKAGLDIKLSLKNAHSSVNNVFLKTKFEQVGVWIEKGESLSSALCKIGIIDTMVQGLIVSGERSGNLEKILQMAHRHYEHLYSQSLESFSRWLEPLMSVFVGLLVLWFALGILMPMWNLNSAVL</sequence>
<dbReference type="Gene3D" id="1.20.81.30">
    <property type="entry name" value="Type II secretion system (T2SS), domain F"/>
    <property type="match status" value="2"/>
</dbReference>
<dbReference type="Proteomes" id="UP001177258">
    <property type="component" value="Unassembled WGS sequence"/>
</dbReference>
<keyword evidence="6 7" id="KW-0472">Membrane</keyword>
<dbReference type="PRINTS" id="PR00812">
    <property type="entry name" value="BCTERIALGSPF"/>
</dbReference>
<dbReference type="InterPro" id="IPR018076">
    <property type="entry name" value="T2SS_GspF_dom"/>
</dbReference>
<evidence type="ECO:0000256" key="5">
    <source>
        <dbReference type="ARBA" id="ARBA00022989"/>
    </source>
</evidence>
<reference evidence="9" key="2">
    <citation type="submission" date="2023-07" db="EMBL/GenBank/DDBJ databases">
        <authorList>
            <person name="Aydin F."/>
            <person name="Tarhane S."/>
            <person name="Saticioglu I.B."/>
            <person name="Karakaya E."/>
            <person name="Abay S."/>
            <person name="Guran O."/>
            <person name="Bozkurt E."/>
            <person name="Uzum N."/>
            <person name="Olgun K."/>
            <person name="Jablonski D."/>
        </authorList>
    </citation>
    <scope>NUCLEOTIDE SEQUENCE</scope>
    <source>
        <strain evidence="9">Faydin-H75</strain>
    </source>
</reference>
<keyword evidence="3" id="KW-1003">Cell membrane</keyword>
<dbReference type="Pfam" id="PF00482">
    <property type="entry name" value="T2SSF"/>
    <property type="match status" value="2"/>
</dbReference>
<comment type="caution">
    <text evidence="10">The sequence shown here is derived from an EMBL/GenBank/DDBJ whole genome shotgun (WGS) entry which is preliminary data.</text>
</comment>
<name>A0AA90PXA2_9HELI</name>